<dbReference type="AlphaFoldDB" id="A0A7M5X9F7"/>
<proteinExistence type="predicted"/>
<reference evidence="1" key="1">
    <citation type="submission" date="2021-01" db="UniProtKB">
        <authorList>
            <consortium name="EnsemblMetazoa"/>
        </authorList>
    </citation>
    <scope>IDENTIFICATION</scope>
</reference>
<organism evidence="1 2">
    <name type="scientific">Clytia hemisphaerica</name>
    <dbReference type="NCBI Taxonomy" id="252671"/>
    <lineage>
        <taxon>Eukaryota</taxon>
        <taxon>Metazoa</taxon>
        <taxon>Cnidaria</taxon>
        <taxon>Hydrozoa</taxon>
        <taxon>Hydroidolina</taxon>
        <taxon>Leptothecata</taxon>
        <taxon>Obeliida</taxon>
        <taxon>Clytiidae</taxon>
        <taxon>Clytia</taxon>
    </lineage>
</organism>
<name>A0A7M5X9F7_9CNID</name>
<accession>A0A7M5X9F7</accession>
<protein>
    <submittedName>
        <fullName evidence="1">Uncharacterized protein</fullName>
    </submittedName>
</protein>
<dbReference type="EnsemblMetazoa" id="CLYHEMT019603.1">
    <property type="protein sequence ID" value="CLYHEMP019603.1"/>
    <property type="gene ID" value="CLYHEMG019603"/>
</dbReference>
<keyword evidence="2" id="KW-1185">Reference proteome</keyword>
<dbReference type="Proteomes" id="UP000594262">
    <property type="component" value="Unplaced"/>
</dbReference>
<evidence type="ECO:0000313" key="1">
    <source>
        <dbReference type="EnsemblMetazoa" id="CLYHEMP019603.1"/>
    </source>
</evidence>
<evidence type="ECO:0000313" key="2">
    <source>
        <dbReference type="Proteomes" id="UP000594262"/>
    </source>
</evidence>
<sequence length="452" mass="52398">RPVTTLSKAVTDLVHTETDAHIQSALKAVLSKPDEYVCHSSKPNGYDLGITHSTRIIFPENLRINGISSFKPKIYCHLNGLFRSSGDEKYYYLGQYKGSYQVSKWLSLLDPHFFFKNAHGIYSVFTSGRFYPCSSKKQPDYNGLVNVGSRNAKRFAVEKNNMLSLIWPHYYMAQHGESKADLILRWRDYVIFSDEVLYYATQHSSNNHFFIIDQKMKLKATPTSTPINAKGDFDIQPNFWSFKVHIQRKHWTRFVDEFFPKTIPFTLIPSLCLKKDIVSKIGDLESLTLTTKHGRKDNEVLDGIPKYEIAAQGYIRTQFHPDPLLEDSVHFSFTTSAGNVHDFEITFDKSENKCYGEGEKDEFDAVLKKLSNEAIFLQGLPYNVRDEKPRPYEGSFPCNSGFRLNSIKFEYQRGFPVRSLYHITVSWTDDNKQLHEKKLYMKFHDFWNTISD</sequence>